<sequence length="106" mass="11183">MRVRVDPDKRSIRRGGTMSVSIKTGSANLICDGIDKGAVEYSVAIPDDGVDLTKRGKFWGSKDAISDAMGASTVGLQSHEGDIYPVAVEELDRDGAALFTVLAPAD</sequence>
<gene>
    <name evidence="1" type="ORF">BLA27_25880</name>
</gene>
<dbReference type="Proteomes" id="UP000182985">
    <property type="component" value="Unassembled WGS sequence"/>
</dbReference>
<keyword evidence="2" id="KW-1185">Reference proteome</keyword>
<organism evidence="1 2">
    <name type="scientific">Brucella cytisi</name>
    <dbReference type="NCBI Taxonomy" id="407152"/>
    <lineage>
        <taxon>Bacteria</taxon>
        <taxon>Pseudomonadati</taxon>
        <taxon>Pseudomonadota</taxon>
        <taxon>Alphaproteobacteria</taxon>
        <taxon>Hyphomicrobiales</taxon>
        <taxon>Brucellaceae</taxon>
        <taxon>Brucella/Ochrobactrum group</taxon>
        <taxon>Brucella</taxon>
    </lineage>
</organism>
<dbReference type="EMBL" id="MOEC01000046">
    <property type="protein sequence ID" value="OIS90582.1"/>
    <property type="molecule type" value="Genomic_DNA"/>
</dbReference>
<dbReference type="AlphaFoldDB" id="A0A1J6HYJ9"/>
<evidence type="ECO:0000313" key="1">
    <source>
        <dbReference type="EMBL" id="OIS90582.1"/>
    </source>
</evidence>
<proteinExistence type="predicted"/>
<evidence type="ECO:0000313" key="2">
    <source>
        <dbReference type="Proteomes" id="UP000182985"/>
    </source>
</evidence>
<accession>A0A1J6HYJ9</accession>
<comment type="caution">
    <text evidence="1">The sequence shown here is derived from an EMBL/GenBank/DDBJ whole genome shotgun (WGS) entry which is preliminary data.</text>
</comment>
<protein>
    <submittedName>
        <fullName evidence="1">Uncharacterized protein</fullName>
    </submittedName>
</protein>
<dbReference type="OrthoDB" id="8448237at2"/>
<reference evidence="1 2" key="1">
    <citation type="submission" date="2016-10" db="EMBL/GenBank/DDBJ databases">
        <title>The Draft Genome Sequence of the Potato Rhizosphere Bacteria Ochrobactrum sp. IPA7.2.</title>
        <authorList>
            <person name="Gogoleva N.E."/>
            <person name="Khlopko Y.A."/>
            <person name="Burygin G.L."/>
            <person name="Plotnikov A.O."/>
        </authorList>
    </citation>
    <scope>NUCLEOTIDE SEQUENCE [LARGE SCALE GENOMIC DNA]</scope>
    <source>
        <strain evidence="1 2">IPA7.2</strain>
    </source>
</reference>
<name>A0A1J6HYJ9_9HYPH</name>